<protein>
    <submittedName>
        <fullName evidence="1">Uncharacterized protein</fullName>
    </submittedName>
</protein>
<accession>A0A2K3CX20</accession>
<organism evidence="1 2">
    <name type="scientific">Chlamydomonas reinhardtii</name>
    <name type="common">Chlamydomonas smithii</name>
    <dbReference type="NCBI Taxonomy" id="3055"/>
    <lineage>
        <taxon>Eukaryota</taxon>
        <taxon>Viridiplantae</taxon>
        <taxon>Chlorophyta</taxon>
        <taxon>core chlorophytes</taxon>
        <taxon>Chlorophyceae</taxon>
        <taxon>CS clade</taxon>
        <taxon>Chlamydomonadales</taxon>
        <taxon>Chlamydomonadaceae</taxon>
        <taxon>Chlamydomonas</taxon>
    </lineage>
</organism>
<proteinExistence type="predicted"/>
<dbReference type="InParanoid" id="A0A2K3CX20"/>
<keyword evidence="2" id="KW-1185">Reference proteome</keyword>
<dbReference type="EMBL" id="CM008976">
    <property type="protein sequence ID" value="PNW72818.1"/>
    <property type="molecule type" value="Genomic_DNA"/>
</dbReference>
<evidence type="ECO:0000313" key="1">
    <source>
        <dbReference type="EMBL" id="PNW72818.1"/>
    </source>
</evidence>
<dbReference type="GeneID" id="66056478"/>
<dbReference type="Proteomes" id="UP000006906">
    <property type="component" value="Chromosome 15"/>
</dbReference>
<sequence>MVVYPCVRIGGGGRCRGEGVEAEGSEGDAGEESTVVEGITAFMYRFLSTSCCIDDGVCVVAY</sequence>
<dbReference type="KEGG" id="cre:CHLRE_15g643393v5"/>
<name>A0A2K3CX20_CHLRE</name>
<dbReference type="Gramene" id="PNW72818">
    <property type="protein sequence ID" value="PNW72818"/>
    <property type="gene ID" value="CHLRE_15g643393v5"/>
</dbReference>
<reference evidence="1 2" key="1">
    <citation type="journal article" date="2007" name="Science">
        <title>The Chlamydomonas genome reveals the evolution of key animal and plant functions.</title>
        <authorList>
            <person name="Merchant S.S."/>
            <person name="Prochnik S.E."/>
            <person name="Vallon O."/>
            <person name="Harris E.H."/>
            <person name="Karpowicz S.J."/>
            <person name="Witman G.B."/>
            <person name="Terry A."/>
            <person name="Salamov A."/>
            <person name="Fritz-Laylin L.K."/>
            <person name="Marechal-Drouard L."/>
            <person name="Marshall W.F."/>
            <person name="Qu L.H."/>
            <person name="Nelson D.R."/>
            <person name="Sanderfoot A.A."/>
            <person name="Spalding M.H."/>
            <person name="Kapitonov V.V."/>
            <person name="Ren Q."/>
            <person name="Ferris P."/>
            <person name="Lindquist E."/>
            <person name="Shapiro H."/>
            <person name="Lucas S.M."/>
            <person name="Grimwood J."/>
            <person name="Schmutz J."/>
            <person name="Cardol P."/>
            <person name="Cerutti H."/>
            <person name="Chanfreau G."/>
            <person name="Chen C.L."/>
            <person name="Cognat V."/>
            <person name="Croft M.T."/>
            <person name="Dent R."/>
            <person name="Dutcher S."/>
            <person name="Fernandez E."/>
            <person name="Fukuzawa H."/>
            <person name="Gonzalez-Ballester D."/>
            <person name="Gonzalez-Halphen D."/>
            <person name="Hallmann A."/>
            <person name="Hanikenne M."/>
            <person name="Hippler M."/>
            <person name="Inwood W."/>
            <person name="Jabbari K."/>
            <person name="Kalanon M."/>
            <person name="Kuras R."/>
            <person name="Lefebvre P.A."/>
            <person name="Lemaire S.D."/>
            <person name="Lobanov A.V."/>
            <person name="Lohr M."/>
            <person name="Manuell A."/>
            <person name="Meier I."/>
            <person name="Mets L."/>
            <person name="Mittag M."/>
            <person name="Mittelmeier T."/>
            <person name="Moroney J.V."/>
            <person name="Moseley J."/>
            <person name="Napoli C."/>
            <person name="Nedelcu A.M."/>
            <person name="Niyogi K."/>
            <person name="Novoselov S.V."/>
            <person name="Paulsen I.T."/>
            <person name="Pazour G."/>
            <person name="Purton S."/>
            <person name="Ral J.P."/>
            <person name="Riano-Pachon D.M."/>
            <person name="Riekhof W."/>
            <person name="Rymarquis L."/>
            <person name="Schroda M."/>
            <person name="Stern D."/>
            <person name="Umen J."/>
            <person name="Willows R."/>
            <person name="Wilson N."/>
            <person name="Zimmer S.L."/>
            <person name="Allmer J."/>
            <person name="Balk J."/>
            <person name="Bisova K."/>
            <person name="Chen C.J."/>
            <person name="Elias M."/>
            <person name="Gendler K."/>
            <person name="Hauser C."/>
            <person name="Lamb M.R."/>
            <person name="Ledford H."/>
            <person name="Long J.C."/>
            <person name="Minagawa J."/>
            <person name="Page M.D."/>
            <person name="Pan J."/>
            <person name="Pootakham W."/>
            <person name="Roje S."/>
            <person name="Rose A."/>
            <person name="Stahlberg E."/>
            <person name="Terauchi A.M."/>
            <person name="Yang P."/>
            <person name="Ball S."/>
            <person name="Bowler C."/>
            <person name="Dieckmann C.L."/>
            <person name="Gladyshev V.N."/>
            <person name="Green P."/>
            <person name="Jorgensen R."/>
            <person name="Mayfield S."/>
            <person name="Mueller-Roeber B."/>
            <person name="Rajamani S."/>
            <person name="Sayre R.T."/>
            <person name="Brokstein P."/>
            <person name="Dubchak I."/>
            <person name="Goodstein D."/>
            <person name="Hornick L."/>
            <person name="Huang Y.W."/>
            <person name="Jhaveri J."/>
            <person name="Luo Y."/>
            <person name="Martinez D."/>
            <person name="Ngau W.C."/>
            <person name="Otillar B."/>
            <person name="Poliakov A."/>
            <person name="Porter A."/>
            <person name="Szajkowski L."/>
            <person name="Werner G."/>
            <person name="Zhou K."/>
            <person name="Grigoriev I.V."/>
            <person name="Rokhsar D.S."/>
            <person name="Grossman A.R."/>
        </authorList>
    </citation>
    <scope>NUCLEOTIDE SEQUENCE [LARGE SCALE GENOMIC DNA]</scope>
    <source>
        <strain evidence="2">CC-503</strain>
    </source>
</reference>
<dbReference type="AlphaFoldDB" id="A0A2K3CX20"/>
<evidence type="ECO:0000313" key="2">
    <source>
        <dbReference type="Proteomes" id="UP000006906"/>
    </source>
</evidence>
<gene>
    <name evidence="1" type="ORF">CHLRE_15g643393v5</name>
</gene>
<dbReference type="RefSeq" id="XP_042916577.1">
    <property type="nucleotide sequence ID" value="XM_043070709.1"/>
</dbReference>